<dbReference type="InterPro" id="IPR038906">
    <property type="entry name" value="TTC36"/>
</dbReference>
<sequence>MQPSSEPILSRCSNTTRDAKLVDVLFSSALDGEFVRDQLTGTFKPHDYTNEASSSSNMPSIIDSNKAKYKIPEEVKARLKALERQAIRAAEAGNSGKAIAMFSEILSDHPNYSSAFNNRAQVHRLMGNSSEALRDLDRAIEYAQEKRVLGQAYTQKAIILRSKGDQDGAYYNFSMGARFGNEVAAMAAPKENPYAKLCGKMVSEAMRQLVVPNKQ</sequence>
<gene>
    <name evidence="2" type="ORF">LPJ64_004708</name>
</gene>
<proteinExistence type="inferred from homology"/>
<dbReference type="AlphaFoldDB" id="A0A9W8CIB6"/>
<accession>A0A9W8CIB6</accession>
<keyword evidence="3" id="KW-1185">Reference proteome</keyword>
<dbReference type="EMBL" id="JANBOH010000246">
    <property type="protein sequence ID" value="KAJ1643530.1"/>
    <property type="molecule type" value="Genomic_DNA"/>
</dbReference>
<name>A0A9W8CIB6_9FUNG</name>
<reference evidence="2" key="1">
    <citation type="submission" date="2022-07" db="EMBL/GenBank/DDBJ databases">
        <title>Phylogenomic reconstructions and comparative analyses of Kickxellomycotina fungi.</title>
        <authorList>
            <person name="Reynolds N.K."/>
            <person name="Stajich J.E."/>
            <person name="Barry K."/>
            <person name="Grigoriev I.V."/>
            <person name="Crous P."/>
            <person name="Smith M.E."/>
        </authorList>
    </citation>
    <scope>NUCLEOTIDE SEQUENCE</scope>
    <source>
        <strain evidence="2">NBRC 105413</strain>
    </source>
</reference>
<dbReference type="Gene3D" id="1.25.40.10">
    <property type="entry name" value="Tetratricopeptide repeat domain"/>
    <property type="match status" value="1"/>
</dbReference>
<comment type="caution">
    <text evidence="2">The sequence shown here is derived from an EMBL/GenBank/DDBJ whole genome shotgun (WGS) entry which is preliminary data.</text>
</comment>
<dbReference type="SMART" id="SM00028">
    <property type="entry name" value="TPR"/>
    <property type="match status" value="2"/>
</dbReference>
<dbReference type="SUPFAM" id="SSF48452">
    <property type="entry name" value="TPR-like"/>
    <property type="match status" value="1"/>
</dbReference>
<organism evidence="2 3">
    <name type="scientific">Coemansia asiatica</name>
    <dbReference type="NCBI Taxonomy" id="1052880"/>
    <lineage>
        <taxon>Eukaryota</taxon>
        <taxon>Fungi</taxon>
        <taxon>Fungi incertae sedis</taxon>
        <taxon>Zoopagomycota</taxon>
        <taxon>Kickxellomycotina</taxon>
        <taxon>Kickxellomycetes</taxon>
        <taxon>Kickxellales</taxon>
        <taxon>Kickxellaceae</taxon>
        <taxon>Coemansia</taxon>
    </lineage>
</organism>
<dbReference type="PANTHER" id="PTHR21405">
    <property type="entry name" value="CDNA SEQUENCE BC021608"/>
    <property type="match status" value="1"/>
</dbReference>
<evidence type="ECO:0000313" key="3">
    <source>
        <dbReference type="Proteomes" id="UP001145021"/>
    </source>
</evidence>
<dbReference type="InterPro" id="IPR011990">
    <property type="entry name" value="TPR-like_helical_dom_sf"/>
</dbReference>
<comment type="similarity">
    <text evidence="1">Belongs to the TTC36 family.</text>
</comment>
<evidence type="ECO:0000256" key="1">
    <source>
        <dbReference type="ARBA" id="ARBA00006995"/>
    </source>
</evidence>
<dbReference type="PANTHER" id="PTHR21405:SF0">
    <property type="entry name" value="TETRATRICOPEPTIDE REPEAT PROTEIN 36"/>
    <property type="match status" value="1"/>
</dbReference>
<evidence type="ECO:0000313" key="2">
    <source>
        <dbReference type="EMBL" id="KAJ1643530.1"/>
    </source>
</evidence>
<evidence type="ECO:0008006" key="4">
    <source>
        <dbReference type="Google" id="ProtNLM"/>
    </source>
</evidence>
<protein>
    <recommendedName>
        <fullName evidence="4">Tetratricopeptide repeat protein</fullName>
    </recommendedName>
</protein>
<dbReference type="Proteomes" id="UP001145021">
    <property type="component" value="Unassembled WGS sequence"/>
</dbReference>
<dbReference type="GO" id="GO:0006570">
    <property type="term" value="P:tyrosine metabolic process"/>
    <property type="evidence" value="ECO:0007669"/>
    <property type="project" value="TreeGrafter"/>
</dbReference>
<dbReference type="InterPro" id="IPR019734">
    <property type="entry name" value="TPR_rpt"/>
</dbReference>